<accession>A0A354Z1X2</accession>
<keyword evidence="4" id="KW-0238">DNA-binding</keyword>
<protein>
    <submittedName>
        <fullName evidence="8">RNA polymerase subunit sigma-24</fullName>
    </submittedName>
</protein>
<evidence type="ECO:0000259" key="6">
    <source>
        <dbReference type="Pfam" id="PF04542"/>
    </source>
</evidence>
<sequence length="190" mass="22203">MDGKGVVKVCPDDLRIESLLARNPQAFEELINQYKAYVFAIILRIVSDPEEAQDIAQEVFLQLYRSLPEHQPDHLKAWIGRVTTNKAIDWKRQRTRQLAVVESDVEKRAAPAEMEMSPVQILLQEERESAVKELCRGLPPPYSRVVSKYYFENKSYQEIAREEGISLKTIESRLYRARRLLRERWEEGAE</sequence>
<dbReference type="RefSeq" id="WP_276661401.1">
    <property type="nucleotide sequence ID" value="NZ_DCDX01000025.1"/>
</dbReference>
<dbReference type="InterPro" id="IPR039425">
    <property type="entry name" value="RNA_pol_sigma-70-like"/>
</dbReference>
<evidence type="ECO:0000313" key="9">
    <source>
        <dbReference type="Proteomes" id="UP000263273"/>
    </source>
</evidence>
<comment type="caution">
    <text evidence="8">The sequence shown here is derived from an EMBL/GenBank/DDBJ whole genome shotgun (WGS) entry which is preliminary data.</text>
</comment>
<feature type="domain" description="RNA polymerase sigma-70 region 2" evidence="6">
    <location>
        <begin position="30"/>
        <end position="96"/>
    </location>
</feature>
<evidence type="ECO:0000256" key="5">
    <source>
        <dbReference type="ARBA" id="ARBA00023163"/>
    </source>
</evidence>
<dbReference type="InterPro" id="IPR013324">
    <property type="entry name" value="RNA_pol_sigma_r3/r4-like"/>
</dbReference>
<dbReference type="InterPro" id="IPR013249">
    <property type="entry name" value="RNA_pol_sigma70_r4_t2"/>
</dbReference>
<keyword evidence="2" id="KW-0805">Transcription regulation</keyword>
<dbReference type="PANTHER" id="PTHR43133:SF8">
    <property type="entry name" value="RNA POLYMERASE SIGMA FACTOR HI_1459-RELATED"/>
    <property type="match status" value="1"/>
</dbReference>
<dbReference type="SUPFAM" id="SSF88946">
    <property type="entry name" value="Sigma2 domain of RNA polymerase sigma factors"/>
    <property type="match status" value="1"/>
</dbReference>
<dbReference type="EMBL" id="DNZF01000239">
    <property type="protein sequence ID" value="HBK54462.1"/>
    <property type="molecule type" value="Genomic_DNA"/>
</dbReference>
<dbReference type="GO" id="GO:0016987">
    <property type="term" value="F:sigma factor activity"/>
    <property type="evidence" value="ECO:0007669"/>
    <property type="project" value="UniProtKB-KW"/>
</dbReference>
<dbReference type="InterPro" id="IPR007627">
    <property type="entry name" value="RNA_pol_sigma70_r2"/>
</dbReference>
<dbReference type="SUPFAM" id="SSF88659">
    <property type="entry name" value="Sigma3 and sigma4 domains of RNA polymerase sigma factors"/>
    <property type="match status" value="1"/>
</dbReference>
<comment type="similarity">
    <text evidence="1">Belongs to the sigma-70 factor family. ECF subfamily.</text>
</comment>
<evidence type="ECO:0000256" key="4">
    <source>
        <dbReference type="ARBA" id="ARBA00023125"/>
    </source>
</evidence>
<dbReference type="Pfam" id="PF04542">
    <property type="entry name" value="Sigma70_r2"/>
    <property type="match status" value="1"/>
</dbReference>
<evidence type="ECO:0000256" key="3">
    <source>
        <dbReference type="ARBA" id="ARBA00023082"/>
    </source>
</evidence>
<dbReference type="InterPro" id="IPR036388">
    <property type="entry name" value="WH-like_DNA-bd_sf"/>
</dbReference>
<dbReference type="Gene3D" id="1.10.10.10">
    <property type="entry name" value="Winged helix-like DNA-binding domain superfamily/Winged helix DNA-binding domain"/>
    <property type="match status" value="1"/>
</dbReference>
<evidence type="ECO:0000313" key="8">
    <source>
        <dbReference type="EMBL" id="HBK54462.1"/>
    </source>
</evidence>
<evidence type="ECO:0000259" key="7">
    <source>
        <dbReference type="Pfam" id="PF08281"/>
    </source>
</evidence>
<keyword evidence="5" id="KW-0804">Transcription</keyword>
<dbReference type="GO" id="GO:0003677">
    <property type="term" value="F:DNA binding"/>
    <property type="evidence" value="ECO:0007669"/>
    <property type="project" value="UniProtKB-KW"/>
</dbReference>
<evidence type="ECO:0000256" key="2">
    <source>
        <dbReference type="ARBA" id="ARBA00023015"/>
    </source>
</evidence>
<proteinExistence type="inferred from homology"/>
<keyword evidence="3" id="KW-0731">Sigma factor</keyword>
<dbReference type="NCBIfam" id="TIGR02937">
    <property type="entry name" value="sigma70-ECF"/>
    <property type="match status" value="1"/>
</dbReference>
<dbReference type="AlphaFoldDB" id="A0A354Z1X2"/>
<dbReference type="PANTHER" id="PTHR43133">
    <property type="entry name" value="RNA POLYMERASE ECF-TYPE SIGMA FACTO"/>
    <property type="match status" value="1"/>
</dbReference>
<dbReference type="InterPro" id="IPR014284">
    <property type="entry name" value="RNA_pol_sigma-70_dom"/>
</dbReference>
<feature type="domain" description="RNA polymerase sigma factor 70 region 4 type 2" evidence="7">
    <location>
        <begin position="133"/>
        <end position="181"/>
    </location>
</feature>
<gene>
    <name evidence="8" type="ORF">DDZ44_11045</name>
</gene>
<dbReference type="STRING" id="378794.GCA_001570625_00459"/>
<dbReference type="Pfam" id="PF08281">
    <property type="entry name" value="Sigma70_r4_2"/>
    <property type="match status" value="1"/>
</dbReference>
<dbReference type="InterPro" id="IPR013325">
    <property type="entry name" value="RNA_pol_sigma_r2"/>
</dbReference>
<evidence type="ECO:0000256" key="1">
    <source>
        <dbReference type="ARBA" id="ARBA00010641"/>
    </source>
</evidence>
<reference evidence="8 9" key="1">
    <citation type="journal article" date="2018" name="Nat. Biotechnol.">
        <title>A standardized bacterial taxonomy based on genome phylogeny substantially revises the tree of life.</title>
        <authorList>
            <person name="Parks D.H."/>
            <person name="Chuvochina M."/>
            <person name="Waite D.W."/>
            <person name="Rinke C."/>
            <person name="Skarshewski A."/>
            <person name="Chaumeil P.A."/>
            <person name="Hugenholtz P."/>
        </authorList>
    </citation>
    <scope>NUCLEOTIDE SEQUENCE [LARGE SCALE GENOMIC DNA]</scope>
    <source>
        <strain evidence="8">UBA10948</strain>
    </source>
</reference>
<dbReference type="Proteomes" id="UP000263273">
    <property type="component" value="Unassembled WGS sequence"/>
</dbReference>
<organism evidence="8 9">
    <name type="scientific">Syntrophomonas wolfei</name>
    <dbReference type="NCBI Taxonomy" id="863"/>
    <lineage>
        <taxon>Bacteria</taxon>
        <taxon>Bacillati</taxon>
        <taxon>Bacillota</taxon>
        <taxon>Clostridia</taxon>
        <taxon>Eubacteriales</taxon>
        <taxon>Syntrophomonadaceae</taxon>
        <taxon>Syntrophomonas</taxon>
    </lineage>
</organism>
<name>A0A354Z1X2_9FIRM</name>
<dbReference type="Gene3D" id="1.10.1740.10">
    <property type="match status" value="1"/>
</dbReference>
<dbReference type="GO" id="GO:0006352">
    <property type="term" value="P:DNA-templated transcription initiation"/>
    <property type="evidence" value="ECO:0007669"/>
    <property type="project" value="InterPro"/>
</dbReference>